<name>A0A177CTM6_9PLEO</name>
<dbReference type="EMBL" id="KV441549">
    <property type="protein sequence ID" value="OAG10541.1"/>
    <property type="molecule type" value="Genomic_DNA"/>
</dbReference>
<dbReference type="AlphaFoldDB" id="A0A177CTM6"/>
<proteinExistence type="predicted"/>
<dbReference type="RefSeq" id="XP_018040906.1">
    <property type="nucleotide sequence ID" value="XM_018181799.1"/>
</dbReference>
<dbReference type="Gene3D" id="2.60.130.10">
    <property type="entry name" value="Aromatic compound dioxygenase"/>
    <property type="match status" value="1"/>
</dbReference>
<dbReference type="PANTHER" id="PTHR34315">
    <property type="match status" value="1"/>
</dbReference>
<evidence type="ECO:0000259" key="1">
    <source>
        <dbReference type="Pfam" id="PF00775"/>
    </source>
</evidence>
<dbReference type="Pfam" id="PF00775">
    <property type="entry name" value="Dioxygenase_C"/>
    <property type="match status" value="1"/>
</dbReference>
<gene>
    <name evidence="2" type="ORF">CC84DRAFT_1202972</name>
</gene>
<keyword evidence="2" id="KW-0560">Oxidoreductase</keyword>
<evidence type="ECO:0000313" key="3">
    <source>
        <dbReference type="Proteomes" id="UP000077069"/>
    </source>
</evidence>
<accession>A0A177CTM6</accession>
<dbReference type="InterPro" id="IPR015889">
    <property type="entry name" value="Intradiol_dOase_core"/>
</dbReference>
<organism evidence="2 3">
    <name type="scientific">Paraphaeosphaeria sporulosa</name>
    <dbReference type="NCBI Taxonomy" id="1460663"/>
    <lineage>
        <taxon>Eukaryota</taxon>
        <taxon>Fungi</taxon>
        <taxon>Dikarya</taxon>
        <taxon>Ascomycota</taxon>
        <taxon>Pezizomycotina</taxon>
        <taxon>Dothideomycetes</taxon>
        <taxon>Pleosporomycetidae</taxon>
        <taxon>Pleosporales</taxon>
        <taxon>Massarineae</taxon>
        <taxon>Didymosphaeriaceae</taxon>
        <taxon>Paraphaeosphaeria</taxon>
    </lineage>
</organism>
<dbReference type="OrthoDB" id="121380at2759"/>
<dbReference type="GO" id="GO:0008199">
    <property type="term" value="F:ferric iron binding"/>
    <property type="evidence" value="ECO:0007669"/>
    <property type="project" value="InterPro"/>
</dbReference>
<protein>
    <submittedName>
        <fullName evidence="2">Aromatic compound dioxygenase</fullName>
    </submittedName>
</protein>
<reference evidence="2 3" key="1">
    <citation type="submission" date="2016-05" db="EMBL/GenBank/DDBJ databases">
        <title>Comparative analysis of secretome profiles of manganese(II)-oxidizing ascomycete fungi.</title>
        <authorList>
            <consortium name="DOE Joint Genome Institute"/>
            <person name="Zeiner C.A."/>
            <person name="Purvine S.O."/>
            <person name="Zink E.M."/>
            <person name="Wu S."/>
            <person name="Pasa-Tolic L."/>
            <person name="Chaput D.L."/>
            <person name="Haridas S."/>
            <person name="Grigoriev I.V."/>
            <person name="Santelli C.M."/>
            <person name="Hansel C.M."/>
        </authorList>
    </citation>
    <scope>NUCLEOTIDE SEQUENCE [LARGE SCALE GENOMIC DNA]</scope>
    <source>
        <strain evidence="2 3">AP3s5-JAC2a</strain>
    </source>
</reference>
<dbReference type="PANTHER" id="PTHR34315:SF1">
    <property type="entry name" value="INTRADIOL RING-CLEAVAGE DIOXYGENASES DOMAIN-CONTAINING PROTEIN-RELATED"/>
    <property type="match status" value="1"/>
</dbReference>
<dbReference type="InParanoid" id="A0A177CTM6"/>
<dbReference type="GO" id="GO:0016702">
    <property type="term" value="F:oxidoreductase activity, acting on single donors with incorporation of molecular oxygen, incorporation of two atoms of oxygen"/>
    <property type="evidence" value="ECO:0007669"/>
    <property type="project" value="InterPro"/>
</dbReference>
<dbReference type="Proteomes" id="UP000077069">
    <property type="component" value="Unassembled WGS sequence"/>
</dbReference>
<dbReference type="STRING" id="1460663.A0A177CTM6"/>
<keyword evidence="2" id="KW-0223">Dioxygenase</keyword>
<sequence>MAATAVGVSAHTQRTPAEMIEYHQKVARDAKALTKCLDTPGLKELNTRFIAQRRESFHRLRKARGIDFQPRDKAALEKWHNINHDQTASGKGNDYKNDGKLFEVDGNDPDNKVKPSAYRQDIRGDQKGIYQRLALQIIDVTTCKPLSGARVDVWQVNADGKYAKQVRDDGGGDVHWLTGAQSTSSWGTVAFDTIFPGHYTDRAVHTHLAVRANEKFNDPDGFVHTGHIFYDEYPREEIEKTAPYKSNTQKLVLTIDDAWARAVATEKVDPFAHWAWLDDGNHQAGIVTWTTVGVNSSAHIST</sequence>
<dbReference type="InterPro" id="IPR000627">
    <property type="entry name" value="Intradiol_dOase_C"/>
</dbReference>
<evidence type="ECO:0000313" key="2">
    <source>
        <dbReference type="EMBL" id="OAG10541.1"/>
    </source>
</evidence>
<dbReference type="GeneID" id="28765285"/>
<dbReference type="SUPFAM" id="SSF49482">
    <property type="entry name" value="Aromatic compound dioxygenase"/>
    <property type="match status" value="1"/>
</dbReference>
<feature type="domain" description="Intradiol ring-cleavage dioxygenases" evidence="1">
    <location>
        <begin position="120"/>
        <end position="203"/>
    </location>
</feature>
<keyword evidence="3" id="KW-1185">Reference proteome</keyword>